<feature type="region of interest" description="Disordered" evidence="1">
    <location>
        <begin position="26"/>
        <end position="69"/>
    </location>
</feature>
<comment type="caution">
    <text evidence="2">The sequence shown here is derived from an EMBL/GenBank/DDBJ whole genome shotgun (WGS) entry which is preliminary data.</text>
</comment>
<protein>
    <submittedName>
        <fullName evidence="2">Uncharacterized protein</fullName>
    </submittedName>
</protein>
<dbReference type="EMBL" id="ACKS01000061">
    <property type="protein sequence ID" value="EFA44117.1"/>
    <property type="molecule type" value="Genomic_DNA"/>
</dbReference>
<reference evidence="2 3" key="1">
    <citation type="submission" date="2009-10" db="EMBL/GenBank/DDBJ databases">
        <authorList>
            <person name="Qin X."/>
            <person name="Bachman B."/>
            <person name="Battles P."/>
            <person name="Bell A."/>
            <person name="Bess C."/>
            <person name="Bickham C."/>
            <person name="Chaboub L."/>
            <person name="Chen D."/>
            <person name="Coyle M."/>
            <person name="Deiros D.R."/>
            <person name="Dinh H."/>
            <person name="Forbes L."/>
            <person name="Fowler G."/>
            <person name="Francisco L."/>
            <person name="Fu Q."/>
            <person name="Gubbala S."/>
            <person name="Hale W."/>
            <person name="Han Y."/>
            <person name="Hemphill L."/>
            <person name="Highlander S.K."/>
            <person name="Hirani K."/>
            <person name="Hogues M."/>
            <person name="Jackson L."/>
            <person name="Jakkamsetti A."/>
            <person name="Javaid M."/>
            <person name="Jiang H."/>
            <person name="Korchina V."/>
            <person name="Kovar C."/>
            <person name="Lara F."/>
            <person name="Lee S."/>
            <person name="Mata R."/>
            <person name="Mathew T."/>
            <person name="Moen C."/>
            <person name="Morales K."/>
            <person name="Munidasa M."/>
            <person name="Nazareth L."/>
            <person name="Ngo R."/>
            <person name="Nguyen L."/>
            <person name="Okwuonu G."/>
            <person name="Ongeri F."/>
            <person name="Patil S."/>
            <person name="Petrosino J."/>
            <person name="Pham C."/>
            <person name="Pham P."/>
            <person name="Pu L.-L."/>
            <person name="Puazo M."/>
            <person name="Raj R."/>
            <person name="Reid J."/>
            <person name="Rouhana J."/>
            <person name="Saada N."/>
            <person name="Shang Y."/>
            <person name="Simmons D."/>
            <person name="Thornton R."/>
            <person name="Warren J."/>
            <person name="Weissenberger G."/>
            <person name="Zhang J."/>
            <person name="Zhang L."/>
            <person name="Zhou C."/>
            <person name="Zhu D."/>
            <person name="Muzny D."/>
            <person name="Worley K."/>
            <person name="Gibbs R."/>
        </authorList>
    </citation>
    <scope>NUCLEOTIDE SEQUENCE [LARGE SCALE GENOMIC DNA]</scope>
    <source>
        <strain evidence="2 3">DSM 17361</strain>
    </source>
</reference>
<organism evidence="2 3">
    <name type="scientific">Hallella bergensis DSM 17361</name>
    <dbReference type="NCBI Taxonomy" id="585502"/>
    <lineage>
        <taxon>Bacteria</taxon>
        <taxon>Pseudomonadati</taxon>
        <taxon>Bacteroidota</taxon>
        <taxon>Bacteroidia</taxon>
        <taxon>Bacteroidales</taxon>
        <taxon>Prevotellaceae</taxon>
        <taxon>Hallella</taxon>
    </lineage>
</organism>
<sequence length="69" mass="7591">MQHRPYIHPTITLLNTTITSQLLADSERPGINTDSNVETNGNPIEGDASGAHSKPFDLDTEEVWGDGWE</sequence>
<feature type="compositionally biased region" description="Polar residues" evidence="1">
    <location>
        <begin position="32"/>
        <end position="42"/>
    </location>
</feature>
<gene>
    <name evidence="2" type="ORF">HMPREF0645_1428</name>
</gene>
<feature type="compositionally biased region" description="Acidic residues" evidence="1">
    <location>
        <begin position="58"/>
        <end position="69"/>
    </location>
</feature>
<accession>D1PWU3</accession>
<evidence type="ECO:0000313" key="2">
    <source>
        <dbReference type="EMBL" id="EFA44117.1"/>
    </source>
</evidence>
<dbReference type="RefSeq" id="WP_007173532.1">
    <property type="nucleotide sequence ID" value="NZ_GG704780.1"/>
</dbReference>
<name>D1PWU3_9BACT</name>
<proteinExistence type="predicted"/>
<evidence type="ECO:0000313" key="3">
    <source>
        <dbReference type="Proteomes" id="UP000003160"/>
    </source>
</evidence>
<dbReference type="HOGENOM" id="CLU_2772406_0_0_10"/>
<evidence type="ECO:0000256" key="1">
    <source>
        <dbReference type="SAM" id="MobiDB-lite"/>
    </source>
</evidence>
<dbReference type="AlphaFoldDB" id="D1PWU3"/>
<dbReference type="Proteomes" id="UP000003160">
    <property type="component" value="Unassembled WGS sequence"/>
</dbReference>
<keyword evidence="3" id="KW-1185">Reference proteome</keyword>